<evidence type="ECO:0000313" key="2">
    <source>
        <dbReference type="EMBL" id="TWV29530.1"/>
    </source>
</evidence>
<name>A0A5C6IKF5_9ACTN</name>
<accession>A0A5C6IKF5</accession>
<evidence type="ECO:0000313" key="3">
    <source>
        <dbReference type="Proteomes" id="UP000320481"/>
    </source>
</evidence>
<evidence type="ECO:0000256" key="1">
    <source>
        <dbReference type="SAM" id="MobiDB-lite"/>
    </source>
</evidence>
<sequence length="343" mass="36553">MAGLAGLVLIAGCSAGGSDEQASGHAPRAVRTAPAVASVPRLVSAADKRLPVEEFLLSNVQRDRLDGARTVLVERCMARFGFAYRAPAAPKVFRPRTLTQLRYGITDAAAAARRGYTPVGAVRGQPGRRPAESLTARESLVLNGTDDPAVKPGSAHADSGARVNGRAVPVGGCHGEALRALHADNPQAGGDAPIADRINMETFAASRRDGRVTTAYARWSACMKAHGHRYARPEEAASDPAWRTRTASARERAVATADARCKAQVDLVGIWYAVEVAYQRQAVEQNADRLARVRADLRLRQRLAGTVLNEHRRASRTALVPGPPDALAGESRNGSHHPTLPRN</sequence>
<organism evidence="2 3">
    <name type="scientific">Streptomyces misionensis</name>
    <dbReference type="NCBI Taxonomy" id="67331"/>
    <lineage>
        <taxon>Bacteria</taxon>
        <taxon>Bacillati</taxon>
        <taxon>Actinomycetota</taxon>
        <taxon>Actinomycetes</taxon>
        <taxon>Kitasatosporales</taxon>
        <taxon>Streptomycetaceae</taxon>
        <taxon>Streptomyces</taxon>
    </lineage>
</organism>
<feature type="region of interest" description="Disordered" evidence="1">
    <location>
        <begin position="143"/>
        <end position="163"/>
    </location>
</feature>
<comment type="caution">
    <text evidence="2">The sequence shown here is derived from an EMBL/GenBank/DDBJ whole genome shotgun (WGS) entry which is preliminary data.</text>
</comment>
<proteinExistence type="predicted"/>
<dbReference type="Proteomes" id="UP000320481">
    <property type="component" value="Unassembled WGS sequence"/>
</dbReference>
<dbReference type="AlphaFoldDB" id="A0A5C6IKF5"/>
<feature type="region of interest" description="Disordered" evidence="1">
    <location>
        <begin position="119"/>
        <end position="138"/>
    </location>
</feature>
<reference evidence="2" key="1">
    <citation type="journal article" date="2019" name="Microbiol. Resour. Announc.">
        <title>Draft Genomic Sequences of Streptomyces misionensis and Streptomyces albidoflavus, bacteria applied for phytopathogen biocontrol.</title>
        <authorList>
            <person name="Pylro V."/>
            <person name="Dias A."/>
            <person name="Andreote F."/>
            <person name="Varani A."/>
            <person name="Andreote C."/>
            <person name="Bernardo E."/>
            <person name="Martins T."/>
        </authorList>
    </citation>
    <scope>NUCLEOTIDE SEQUENCE [LARGE SCALE GENOMIC DNA]</scope>
    <source>
        <strain evidence="2">66</strain>
    </source>
</reference>
<feature type="region of interest" description="Disordered" evidence="1">
    <location>
        <begin position="314"/>
        <end position="343"/>
    </location>
</feature>
<dbReference type="EMBL" id="VOGW01000200">
    <property type="protein sequence ID" value="TWV29530.1"/>
    <property type="molecule type" value="Genomic_DNA"/>
</dbReference>
<keyword evidence="3" id="KW-1185">Reference proteome</keyword>
<gene>
    <name evidence="2" type="ORF">FRZ03_37680</name>
</gene>
<dbReference type="RefSeq" id="WP_146469652.1">
    <property type="nucleotide sequence ID" value="NZ_VOGW01000200.1"/>
</dbReference>
<protein>
    <submittedName>
        <fullName evidence="2">Uncharacterized protein</fullName>
    </submittedName>
</protein>